<feature type="domain" description="N-acetyltransferase" evidence="1">
    <location>
        <begin position="3"/>
        <end position="195"/>
    </location>
</feature>
<proteinExistence type="predicted"/>
<dbReference type="EMBL" id="VYSG01000003">
    <property type="protein sequence ID" value="NEG70454.1"/>
    <property type="molecule type" value="Genomic_DNA"/>
</dbReference>
<dbReference type="AlphaFoldDB" id="A0A6I5NGQ6"/>
<evidence type="ECO:0000259" key="1">
    <source>
        <dbReference type="PROSITE" id="PS51186"/>
    </source>
</evidence>
<dbReference type="Proteomes" id="UP000469292">
    <property type="component" value="Unassembled WGS sequence"/>
</dbReference>
<keyword evidence="2" id="KW-0808">Transferase</keyword>
<dbReference type="RefSeq" id="WP_163228036.1">
    <property type="nucleotide sequence ID" value="NZ_VYSG01000003.1"/>
</dbReference>
<gene>
    <name evidence="2" type="ORF">F6S87_07570</name>
</gene>
<sequence length="203" mass="23735">MELQIRELRKHDHDAVIQYAIEGMHFNAYLDNKLILNLYGRYFWYLELTNATQVIAAYMGDELAGVLVVDMDGEAKPYASMWKRLYVKVFDLLQHAFYKGGVEPYDKANEAMLAVYRKEHHPDGQIRFLAANPHLKAKGIGTFLLNELARRVRGKELYLFTDSQCSYQFYEHRGFTRGGERDIDMDMKTKDVPLTCMLFSRQF</sequence>
<dbReference type="GO" id="GO:0016747">
    <property type="term" value="F:acyltransferase activity, transferring groups other than amino-acyl groups"/>
    <property type="evidence" value="ECO:0007669"/>
    <property type="project" value="InterPro"/>
</dbReference>
<accession>A0A6I5NGQ6</accession>
<evidence type="ECO:0000313" key="2">
    <source>
        <dbReference type="EMBL" id="NEG70454.1"/>
    </source>
</evidence>
<evidence type="ECO:0000313" key="3">
    <source>
        <dbReference type="Proteomes" id="UP000469292"/>
    </source>
</evidence>
<organism evidence="2 3">
    <name type="scientific">Bifidobacterium choloepi</name>
    <dbReference type="NCBI Taxonomy" id="2614131"/>
    <lineage>
        <taxon>Bacteria</taxon>
        <taxon>Bacillati</taxon>
        <taxon>Actinomycetota</taxon>
        <taxon>Actinomycetes</taxon>
        <taxon>Bifidobacteriales</taxon>
        <taxon>Bifidobacteriaceae</taxon>
        <taxon>Bifidobacterium</taxon>
    </lineage>
</organism>
<dbReference type="InterPro" id="IPR000182">
    <property type="entry name" value="GNAT_dom"/>
</dbReference>
<name>A0A6I5NGQ6_9BIFI</name>
<dbReference type="SUPFAM" id="SSF55729">
    <property type="entry name" value="Acyl-CoA N-acyltransferases (Nat)"/>
    <property type="match status" value="1"/>
</dbReference>
<dbReference type="Gene3D" id="3.40.630.30">
    <property type="match status" value="1"/>
</dbReference>
<dbReference type="Pfam" id="PF00583">
    <property type="entry name" value="Acetyltransf_1"/>
    <property type="match status" value="1"/>
</dbReference>
<keyword evidence="3" id="KW-1185">Reference proteome</keyword>
<protein>
    <submittedName>
        <fullName evidence="2">GNAT family N-acetyltransferase</fullName>
    </submittedName>
</protein>
<reference evidence="2 3" key="1">
    <citation type="submission" date="2019-09" db="EMBL/GenBank/DDBJ databases">
        <title>Phylogenetic characterization of a novel taxon of the genus Bifidobacterium: Bifidobacterium choloepi sp. nov.</title>
        <authorList>
            <person name="Modesto M."/>
            <person name="Satti M."/>
        </authorList>
    </citation>
    <scope>NUCLEOTIDE SEQUENCE [LARGE SCALE GENOMIC DNA]</scope>
    <source>
        <strain evidence="2 3">BRDM6</strain>
    </source>
</reference>
<dbReference type="InterPro" id="IPR016181">
    <property type="entry name" value="Acyl_CoA_acyltransferase"/>
</dbReference>
<comment type="caution">
    <text evidence="2">The sequence shown here is derived from an EMBL/GenBank/DDBJ whole genome shotgun (WGS) entry which is preliminary data.</text>
</comment>
<dbReference type="PROSITE" id="PS51186">
    <property type="entry name" value="GNAT"/>
    <property type="match status" value="1"/>
</dbReference>